<dbReference type="AlphaFoldDB" id="A0AAN7B7L3"/>
<sequence>MDTSAGATRPLSTTPAEEPALRRIKARVPDHAAIEATVPEVRAMTEERFEGVLDKDHITHVVIQVSQSRQEQIFRSVGYHYDWNFPGPYWCFLGKMAARALFDGDEAELEVLNYIPVGRRKFIAYTTSRWRASTAGGVTELPPLNVIEVNFKKPLPGKPLEMFWTPARGMITTRIRRWLEEPDEVDMTGAME</sequence>
<accession>A0AAN7B7L3</accession>
<comment type="caution">
    <text evidence="1">The sequence shown here is derived from an EMBL/GenBank/DDBJ whole genome shotgun (WGS) entry which is preliminary data.</text>
</comment>
<gene>
    <name evidence="1" type="ORF">QBC37DRAFT_164255</name>
</gene>
<proteinExistence type="predicted"/>
<evidence type="ECO:0000313" key="1">
    <source>
        <dbReference type="EMBL" id="KAK4213833.1"/>
    </source>
</evidence>
<dbReference type="Proteomes" id="UP001301769">
    <property type="component" value="Unassembled WGS sequence"/>
</dbReference>
<protein>
    <submittedName>
        <fullName evidence="1">Uncharacterized protein</fullName>
    </submittedName>
</protein>
<evidence type="ECO:0000313" key="2">
    <source>
        <dbReference type="Proteomes" id="UP001301769"/>
    </source>
</evidence>
<dbReference type="EMBL" id="MU858103">
    <property type="protein sequence ID" value="KAK4213833.1"/>
    <property type="molecule type" value="Genomic_DNA"/>
</dbReference>
<keyword evidence="2" id="KW-1185">Reference proteome</keyword>
<reference evidence="1" key="1">
    <citation type="journal article" date="2023" name="Mol. Phylogenet. Evol.">
        <title>Genome-scale phylogeny and comparative genomics of the fungal order Sordariales.</title>
        <authorList>
            <person name="Hensen N."/>
            <person name="Bonometti L."/>
            <person name="Westerberg I."/>
            <person name="Brannstrom I.O."/>
            <person name="Guillou S."/>
            <person name="Cros-Aarteil S."/>
            <person name="Calhoun S."/>
            <person name="Haridas S."/>
            <person name="Kuo A."/>
            <person name="Mondo S."/>
            <person name="Pangilinan J."/>
            <person name="Riley R."/>
            <person name="LaButti K."/>
            <person name="Andreopoulos B."/>
            <person name="Lipzen A."/>
            <person name="Chen C."/>
            <person name="Yan M."/>
            <person name="Daum C."/>
            <person name="Ng V."/>
            <person name="Clum A."/>
            <person name="Steindorff A."/>
            <person name="Ohm R.A."/>
            <person name="Martin F."/>
            <person name="Silar P."/>
            <person name="Natvig D.O."/>
            <person name="Lalanne C."/>
            <person name="Gautier V."/>
            <person name="Ament-Velasquez S.L."/>
            <person name="Kruys A."/>
            <person name="Hutchinson M.I."/>
            <person name="Powell A.J."/>
            <person name="Barry K."/>
            <person name="Miller A.N."/>
            <person name="Grigoriev I.V."/>
            <person name="Debuchy R."/>
            <person name="Gladieux P."/>
            <person name="Hiltunen Thoren M."/>
            <person name="Johannesson H."/>
        </authorList>
    </citation>
    <scope>NUCLEOTIDE SEQUENCE</scope>
    <source>
        <strain evidence="1">PSN293</strain>
    </source>
</reference>
<organism evidence="1 2">
    <name type="scientific">Rhypophila decipiens</name>
    <dbReference type="NCBI Taxonomy" id="261697"/>
    <lineage>
        <taxon>Eukaryota</taxon>
        <taxon>Fungi</taxon>
        <taxon>Dikarya</taxon>
        <taxon>Ascomycota</taxon>
        <taxon>Pezizomycotina</taxon>
        <taxon>Sordariomycetes</taxon>
        <taxon>Sordariomycetidae</taxon>
        <taxon>Sordariales</taxon>
        <taxon>Naviculisporaceae</taxon>
        <taxon>Rhypophila</taxon>
    </lineage>
</organism>
<name>A0AAN7B7L3_9PEZI</name>
<reference evidence="1" key="2">
    <citation type="submission" date="2023-05" db="EMBL/GenBank/DDBJ databases">
        <authorList>
            <consortium name="Lawrence Berkeley National Laboratory"/>
            <person name="Steindorff A."/>
            <person name="Hensen N."/>
            <person name="Bonometti L."/>
            <person name="Westerberg I."/>
            <person name="Brannstrom I.O."/>
            <person name="Guillou S."/>
            <person name="Cros-Aarteil S."/>
            <person name="Calhoun S."/>
            <person name="Haridas S."/>
            <person name="Kuo A."/>
            <person name="Mondo S."/>
            <person name="Pangilinan J."/>
            <person name="Riley R."/>
            <person name="Labutti K."/>
            <person name="Andreopoulos B."/>
            <person name="Lipzen A."/>
            <person name="Chen C."/>
            <person name="Yanf M."/>
            <person name="Daum C."/>
            <person name="Ng V."/>
            <person name="Clum A."/>
            <person name="Ohm R."/>
            <person name="Martin F."/>
            <person name="Silar P."/>
            <person name="Natvig D."/>
            <person name="Lalanne C."/>
            <person name="Gautier V."/>
            <person name="Ament-Velasquez S.L."/>
            <person name="Kruys A."/>
            <person name="Hutchinson M.I."/>
            <person name="Powell A.J."/>
            <person name="Barry K."/>
            <person name="Miller A.N."/>
            <person name="Grigoriev I.V."/>
            <person name="Debuchy R."/>
            <person name="Gladieux P."/>
            <person name="Thoren M.H."/>
            <person name="Johannesson H."/>
        </authorList>
    </citation>
    <scope>NUCLEOTIDE SEQUENCE</scope>
    <source>
        <strain evidence="1">PSN293</strain>
    </source>
</reference>